<evidence type="ECO:0000313" key="2">
    <source>
        <dbReference type="EMBL" id="GLK91003.1"/>
    </source>
</evidence>
<feature type="chain" id="PRO_5040795691" description="Lipoprotein" evidence="1">
    <location>
        <begin position="22"/>
        <end position="92"/>
    </location>
</feature>
<evidence type="ECO:0000256" key="1">
    <source>
        <dbReference type="SAM" id="SignalP"/>
    </source>
</evidence>
<proteinExistence type="predicted"/>
<accession>A0A9W6NHD4</accession>
<comment type="caution">
    <text evidence="2">The sequence shown here is derived from an EMBL/GenBank/DDBJ whole genome shotgun (WGS) entry which is preliminary data.</text>
</comment>
<dbReference type="EMBL" id="BSFN01000016">
    <property type="protein sequence ID" value="GLK91003.1"/>
    <property type="molecule type" value="Genomic_DNA"/>
</dbReference>
<name>A0A9W6NHD4_9PSED</name>
<evidence type="ECO:0000313" key="3">
    <source>
        <dbReference type="Proteomes" id="UP001143328"/>
    </source>
</evidence>
<dbReference type="AlphaFoldDB" id="A0A9W6NHD4"/>
<keyword evidence="1" id="KW-0732">Signal</keyword>
<dbReference type="PROSITE" id="PS51257">
    <property type="entry name" value="PROKAR_LIPOPROTEIN"/>
    <property type="match status" value="1"/>
</dbReference>
<dbReference type="Proteomes" id="UP001143328">
    <property type="component" value="Unassembled WGS sequence"/>
</dbReference>
<organism evidence="2 3">
    <name type="scientific">Pseudomonas turukhanskensis</name>
    <dbReference type="NCBI Taxonomy" id="1806536"/>
    <lineage>
        <taxon>Bacteria</taxon>
        <taxon>Pseudomonadati</taxon>
        <taxon>Pseudomonadota</taxon>
        <taxon>Gammaproteobacteria</taxon>
        <taxon>Pseudomonadales</taxon>
        <taxon>Pseudomonadaceae</taxon>
        <taxon>Pseudomonas</taxon>
    </lineage>
</organism>
<dbReference type="RefSeq" id="WP_271197244.1">
    <property type="nucleotide sequence ID" value="NZ_BSFN01000016.1"/>
</dbReference>
<reference evidence="2" key="1">
    <citation type="journal article" date="2014" name="Int. J. Syst. Evol. Microbiol.">
        <title>Complete genome sequence of Corynebacterium casei LMG S-19264T (=DSM 44701T), isolated from a smear-ripened cheese.</title>
        <authorList>
            <consortium name="US DOE Joint Genome Institute (JGI-PGF)"/>
            <person name="Walter F."/>
            <person name="Albersmeier A."/>
            <person name="Kalinowski J."/>
            <person name="Ruckert C."/>
        </authorList>
    </citation>
    <scope>NUCLEOTIDE SEQUENCE</scope>
    <source>
        <strain evidence="2">VKM B-2935</strain>
    </source>
</reference>
<feature type="signal peptide" evidence="1">
    <location>
        <begin position="1"/>
        <end position="21"/>
    </location>
</feature>
<keyword evidence="3" id="KW-1185">Reference proteome</keyword>
<protein>
    <recommendedName>
        <fullName evidence="4">Lipoprotein</fullName>
    </recommendedName>
</protein>
<gene>
    <name evidence="2" type="ORF">GCM10017655_40670</name>
</gene>
<evidence type="ECO:0008006" key="4">
    <source>
        <dbReference type="Google" id="ProtNLM"/>
    </source>
</evidence>
<sequence>MKLLLSITAAATLLAAGSTWASCTPEEAEQKAQQLAAKVHQLTEQNPQKAKEINDEIEDMNLKTKSADKASHCDIYDKRMKELETAKDKAEN</sequence>
<reference evidence="2" key="2">
    <citation type="submission" date="2023-01" db="EMBL/GenBank/DDBJ databases">
        <authorList>
            <person name="Sun Q."/>
            <person name="Evtushenko L."/>
        </authorList>
    </citation>
    <scope>NUCLEOTIDE SEQUENCE</scope>
    <source>
        <strain evidence="2">VKM B-2935</strain>
    </source>
</reference>